<reference evidence="1 2" key="1">
    <citation type="journal article" date="2023" name="Int. J. Syst. Evol. Microbiol.">
        <title>Ligilactobacillus ubinensis sp. nov., a novel species isolated from the wild ferment of a durian fruit (Durio zibethinus).</title>
        <authorList>
            <person name="Heng Y.C."/>
            <person name="Menon N."/>
            <person name="Chen B."/>
            <person name="Loo B.Z.L."/>
            <person name="Wong G.W.J."/>
            <person name="Lim A.C.H."/>
            <person name="Silvaraju S."/>
            <person name="Kittelmann S."/>
        </authorList>
    </citation>
    <scope>NUCLEOTIDE SEQUENCE [LARGE SCALE GENOMIC DNA]</scope>
    <source>
        <strain evidence="1 2">WILCCON 0076</strain>
    </source>
</reference>
<sequence length="178" mass="20592">MKKLHTLGPKKTDSYQAAKFYQQSHIEDSLQIELHTNFEEIYANLANYTDDYFLIPVAFCSRILGNLSFGQLHYRYLKRLKTIDSFIFALNPLICIENSAINTKKAYTHAATADLLKEICPDADEIITCASKYEAYQRYKVDGQFVLTNENNILELSKKEVIHARLPVEIIWCVYQIV</sequence>
<gene>
    <name evidence="1" type="ORF">LB941_03875</name>
</gene>
<name>A0A9X2FJ84_9LACO</name>
<dbReference type="RefSeq" id="WP_253359629.1">
    <property type="nucleotide sequence ID" value="NZ_JAIULA010000005.1"/>
</dbReference>
<evidence type="ECO:0000313" key="1">
    <source>
        <dbReference type="EMBL" id="MCP0886475.1"/>
    </source>
</evidence>
<evidence type="ECO:0008006" key="3">
    <source>
        <dbReference type="Google" id="ProtNLM"/>
    </source>
</evidence>
<proteinExistence type="predicted"/>
<comment type="caution">
    <text evidence="1">The sequence shown here is derived from an EMBL/GenBank/DDBJ whole genome shotgun (WGS) entry which is preliminary data.</text>
</comment>
<evidence type="ECO:0000313" key="2">
    <source>
        <dbReference type="Proteomes" id="UP001139006"/>
    </source>
</evidence>
<dbReference type="Proteomes" id="UP001139006">
    <property type="component" value="Unassembled WGS sequence"/>
</dbReference>
<protein>
    <recommendedName>
        <fullName evidence="3">Prephenate dehydratase</fullName>
    </recommendedName>
</protein>
<keyword evidence="2" id="KW-1185">Reference proteome</keyword>
<dbReference type="AlphaFoldDB" id="A0A9X2FJ84"/>
<organism evidence="1 2">
    <name type="scientific">Ligilactobacillus ubinensis</name>
    <dbReference type="NCBI Taxonomy" id="2876789"/>
    <lineage>
        <taxon>Bacteria</taxon>
        <taxon>Bacillati</taxon>
        <taxon>Bacillota</taxon>
        <taxon>Bacilli</taxon>
        <taxon>Lactobacillales</taxon>
        <taxon>Lactobacillaceae</taxon>
        <taxon>Ligilactobacillus</taxon>
    </lineage>
</organism>
<dbReference type="EMBL" id="JAIULA010000005">
    <property type="protein sequence ID" value="MCP0886475.1"/>
    <property type="molecule type" value="Genomic_DNA"/>
</dbReference>
<accession>A0A9X2FJ84</accession>